<dbReference type="EMBL" id="PGOL01000582">
    <property type="protein sequence ID" value="PKI67808.1"/>
    <property type="molecule type" value="Genomic_DNA"/>
</dbReference>
<keyword evidence="2" id="KW-1185">Reference proteome</keyword>
<evidence type="ECO:0000313" key="1">
    <source>
        <dbReference type="EMBL" id="PKI67808.1"/>
    </source>
</evidence>
<dbReference type="PANTHER" id="PTHR31973:SF187">
    <property type="entry name" value="MUTATOR TRANSPOSASE MUDRA PROTEIN"/>
    <property type="match status" value="1"/>
</dbReference>
<protein>
    <submittedName>
        <fullName evidence="1">Uncharacterized protein</fullName>
    </submittedName>
</protein>
<evidence type="ECO:0000313" key="2">
    <source>
        <dbReference type="Proteomes" id="UP000233551"/>
    </source>
</evidence>
<comment type="caution">
    <text evidence="1">The sequence shown here is derived from an EMBL/GenBank/DDBJ whole genome shotgun (WGS) entry which is preliminary data.</text>
</comment>
<name>A0A2I0KH37_PUNGR</name>
<reference evidence="1 2" key="1">
    <citation type="submission" date="2017-11" db="EMBL/GenBank/DDBJ databases">
        <title>De-novo sequencing of pomegranate (Punica granatum L.) genome.</title>
        <authorList>
            <person name="Akparov Z."/>
            <person name="Amiraslanov A."/>
            <person name="Hajiyeva S."/>
            <person name="Abbasov M."/>
            <person name="Kaur K."/>
            <person name="Hamwieh A."/>
            <person name="Solovyev V."/>
            <person name="Salamov A."/>
            <person name="Braich B."/>
            <person name="Kosarev P."/>
            <person name="Mahmoud A."/>
            <person name="Hajiyev E."/>
            <person name="Babayeva S."/>
            <person name="Izzatullayeva V."/>
            <person name="Mammadov A."/>
            <person name="Mammadov A."/>
            <person name="Sharifova S."/>
            <person name="Ojaghi J."/>
            <person name="Eynullazada K."/>
            <person name="Bayramov B."/>
            <person name="Abdulazimova A."/>
            <person name="Shahmuradov I."/>
        </authorList>
    </citation>
    <scope>NUCLEOTIDE SEQUENCE [LARGE SCALE GENOMIC DNA]</scope>
    <source>
        <strain evidence="2">cv. AG2017</strain>
        <tissue evidence="1">Leaf</tissue>
    </source>
</reference>
<dbReference type="PANTHER" id="PTHR31973">
    <property type="entry name" value="POLYPROTEIN, PUTATIVE-RELATED"/>
    <property type="match status" value="1"/>
</dbReference>
<organism evidence="1 2">
    <name type="scientific">Punica granatum</name>
    <name type="common">Pomegranate</name>
    <dbReference type="NCBI Taxonomy" id="22663"/>
    <lineage>
        <taxon>Eukaryota</taxon>
        <taxon>Viridiplantae</taxon>
        <taxon>Streptophyta</taxon>
        <taxon>Embryophyta</taxon>
        <taxon>Tracheophyta</taxon>
        <taxon>Spermatophyta</taxon>
        <taxon>Magnoliopsida</taxon>
        <taxon>eudicotyledons</taxon>
        <taxon>Gunneridae</taxon>
        <taxon>Pentapetalae</taxon>
        <taxon>rosids</taxon>
        <taxon>malvids</taxon>
        <taxon>Myrtales</taxon>
        <taxon>Lythraceae</taxon>
        <taxon>Punica</taxon>
    </lineage>
</organism>
<proteinExistence type="predicted"/>
<accession>A0A2I0KH37</accession>
<gene>
    <name evidence="1" type="ORF">CRG98_011781</name>
</gene>
<sequence>MEFKKLVKEQLGVEVSRFQCKTAKKKVNDLLVGDSKVEYALMWDYADELRRSNRGSTVHMMVQRPIPTDLSVFDRFYVCFKAGLASAVAELLPNAEHRMCKQPGHNKRSKRCPLGGKATAQSENVLESSAPPPTPCESSVLVAAKEVGGNSKDVFHFAGYDCLNTRLMKDNILDLFILPNARPVRQEIGLRMRMPCEGFFCSTSVHDSQSAAVEVGAIGDDRRAIAYNFSPSSTHLASTPTGKWSASDIAQELEKIQVQIQGNRGFCGSTVFESKDLGFFRR</sequence>
<dbReference type="AlphaFoldDB" id="A0A2I0KH37"/>
<dbReference type="Proteomes" id="UP000233551">
    <property type="component" value="Unassembled WGS sequence"/>
</dbReference>